<evidence type="ECO:0000256" key="10">
    <source>
        <dbReference type="ARBA" id="ARBA00023237"/>
    </source>
</evidence>
<keyword evidence="13" id="KW-1133">Transmembrane helix</keyword>
<evidence type="ECO:0000256" key="8">
    <source>
        <dbReference type="ARBA" id="ARBA00023077"/>
    </source>
</evidence>
<comment type="subcellular location">
    <subcellularLocation>
        <location evidence="1 11">Cell outer membrane</location>
        <topology evidence="1 11">Multi-pass membrane protein</topology>
    </subcellularLocation>
</comment>
<evidence type="ECO:0000256" key="7">
    <source>
        <dbReference type="ARBA" id="ARBA00023065"/>
    </source>
</evidence>
<evidence type="ECO:0000256" key="4">
    <source>
        <dbReference type="ARBA" id="ARBA00022496"/>
    </source>
</evidence>
<evidence type="ECO:0000259" key="15">
    <source>
        <dbReference type="Pfam" id="PF07715"/>
    </source>
</evidence>
<keyword evidence="16" id="KW-0675">Receptor</keyword>
<sequence length="771" mass="86172">MPLTHTEAKERIAAGLRRMNAIIQVFVGWIPMFITRPLVIPIALIYSQLAVAQSSTSQTQDDIEVIVVNAQKRQQDIRDVAVAVTLIDGEQIARQHIKDTTQLAALAPNMKSSKVAGEGTAPSFNIRGIGMFDYNTSTVSPIAIYADEVVSGGANFLDSTLYDIQRVEVLRGPQGTLFGRNTTGGAILLTSVLPQAEFSGYARASVAEQDYRALQGAVNVPLADNTAARLAFNHVDYDYSIQNLDANGQDGGMRQNSVRLLVASEWENASLLFKLYSEDWQGAPKPIYSAGILKASGTGARCLPDEVGSRSCVDSFGFAPATDDFWQTEADTADKRHDTDSWGASIQWQWQVNQRWSLKSITAHKDLERFHSFDSDGPGNFIEGSLGSDNQFFSQEISVSRQGENSHWMAGLFYLQEELKQQNDLDLFRDFRANPATAGGAVQFFYHNTLENQSFSVFSQLDYNLSPDWIVTAGLRFTDDSTEYHAFADMDVVGAYIPGVWDLRGEVDDREWSGKLALVQKLSSRTSLYYSYSRGYKSGGYNGGFASSEAQAVDSEYAPERLNAWEVGARLQLPQWDMNIDLAAFWYRYQDQQVFINRTTGLAPYHVLKNGGDSRIQGLELSLAYTPVSQLMLDLNIGYLPKAELGEYQEEDLYVAGTQLPFTSEWNISALVQYEINLAGGRLLSQLGFDYQSDFYFDQNENPYLQQQGYSVWHGRIAYQPNAQWEVALWAKNLFNRQYHELKFDSIAALSAVTELRGEARQLGVELSYHF</sequence>
<dbReference type="InterPro" id="IPR036942">
    <property type="entry name" value="Beta-barrel_TonB_sf"/>
</dbReference>
<proteinExistence type="inferred from homology"/>
<comment type="similarity">
    <text evidence="11 12">Belongs to the TonB-dependent receptor family.</text>
</comment>
<organism evidence="16 17">
    <name type="scientific">Bowmanella denitrificans</name>
    <dbReference type="NCBI Taxonomy" id="366582"/>
    <lineage>
        <taxon>Bacteria</taxon>
        <taxon>Pseudomonadati</taxon>
        <taxon>Pseudomonadota</taxon>
        <taxon>Gammaproteobacteria</taxon>
        <taxon>Alteromonadales</taxon>
        <taxon>Alteromonadaceae</taxon>
        <taxon>Bowmanella</taxon>
    </lineage>
</organism>
<name>A0ABN0XFF3_9ALTE</name>
<feature type="transmembrane region" description="Helical" evidence="13">
    <location>
        <begin position="21"/>
        <end position="46"/>
    </location>
</feature>
<evidence type="ECO:0000256" key="2">
    <source>
        <dbReference type="ARBA" id="ARBA00022448"/>
    </source>
</evidence>
<feature type="domain" description="TonB-dependent receptor-like beta-barrel" evidence="14">
    <location>
        <begin position="320"/>
        <end position="734"/>
    </location>
</feature>
<evidence type="ECO:0000313" key="17">
    <source>
        <dbReference type="Proteomes" id="UP001501757"/>
    </source>
</evidence>
<dbReference type="InterPro" id="IPR000531">
    <property type="entry name" value="Beta-barrel_TonB"/>
</dbReference>
<evidence type="ECO:0000256" key="13">
    <source>
        <dbReference type="SAM" id="Phobius"/>
    </source>
</evidence>
<dbReference type="PANTHER" id="PTHR32552">
    <property type="entry name" value="FERRICHROME IRON RECEPTOR-RELATED"/>
    <property type="match status" value="1"/>
</dbReference>
<keyword evidence="6" id="KW-0408">Iron</keyword>
<gene>
    <name evidence="16" type="ORF">GCM10009092_28970</name>
</gene>
<keyword evidence="4" id="KW-0410">Iron transport</keyword>
<feature type="domain" description="TonB-dependent receptor plug" evidence="15">
    <location>
        <begin position="77"/>
        <end position="186"/>
    </location>
</feature>
<protein>
    <submittedName>
        <fullName evidence="16">TonB-dependent receptor</fullName>
    </submittedName>
</protein>
<dbReference type="InterPro" id="IPR039426">
    <property type="entry name" value="TonB-dep_rcpt-like"/>
</dbReference>
<evidence type="ECO:0000313" key="16">
    <source>
        <dbReference type="EMBL" id="GAA0362773.1"/>
    </source>
</evidence>
<dbReference type="InterPro" id="IPR012910">
    <property type="entry name" value="Plug_dom"/>
</dbReference>
<evidence type="ECO:0000256" key="6">
    <source>
        <dbReference type="ARBA" id="ARBA00023004"/>
    </source>
</evidence>
<dbReference type="Proteomes" id="UP001501757">
    <property type="component" value="Unassembled WGS sequence"/>
</dbReference>
<dbReference type="PANTHER" id="PTHR32552:SF81">
    <property type="entry name" value="TONB-DEPENDENT OUTER MEMBRANE RECEPTOR"/>
    <property type="match status" value="1"/>
</dbReference>
<dbReference type="RefSeq" id="WP_343845868.1">
    <property type="nucleotide sequence ID" value="NZ_BAAAEI010000015.1"/>
</dbReference>
<keyword evidence="17" id="KW-1185">Reference proteome</keyword>
<dbReference type="Pfam" id="PF07715">
    <property type="entry name" value="Plug"/>
    <property type="match status" value="1"/>
</dbReference>
<evidence type="ECO:0000256" key="12">
    <source>
        <dbReference type="RuleBase" id="RU003357"/>
    </source>
</evidence>
<comment type="caution">
    <text evidence="16">The sequence shown here is derived from an EMBL/GenBank/DDBJ whole genome shotgun (WGS) entry which is preliminary data.</text>
</comment>
<dbReference type="EMBL" id="BAAAEI010000015">
    <property type="protein sequence ID" value="GAA0362773.1"/>
    <property type="molecule type" value="Genomic_DNA"/>
</dbReference>
<keyword evidence="3 11" id="KW-1134">Transmembrane beta strand</keyword>
<evidence type="ECO:0000256" key="1">
    <source>
        <dbReference type="ARBA" id="ARBA00004571"/>
    </source>
</evidence>
<accession>A0ABN0XFF3</accession>
<dbReference type="Pfam" id="PF00593">
    <property type="entry name" value="TonB_dep_Rec_b-barrel"/>
    <property type="match status" value="1"/>
</dbReference>
<keyword evidence="10 11" id="KW-0998">Cell outer membrane</keyword>
<keyword evidence="5 11" id="KW-0812">Transmembrane</keyword>
<keyword evidence="2 11" id="KW-0813">Transport</keyword>
<evidence type="ECO:0000256" key="5">
    <source>
        <dbReference type="ARBA" id="ARBA00022692"/>
    </source>
</evidence>
<dbReference type="SUPFAM" id="SSF56935">
    <property type="entry name" value="Porins"/>
    <property type="match status" value="1"/>
</dbReference>
<evidence type="ECO:0000256" key="3">
    <source>
        <dbReference type="ARBA" id="ARBA00022452"/>
    </source>
</evidence>
<keyword evidence="8 12" id="KW-0798">TonB box</keyword>
<dbReference type="PROSITE" id="PS52016">
    <property type="entry name" value="TONB_DEPENDENT_REC_3"/>
    <property type="match status" value="1"/>
</dbReference>
<reference evidence="16 17" key="1">
    <citation type="journal article" date="2019" name="Int. J. Syst. Evol. Microbiol.">
        <title>The Global Catalogue of Microorganisms (GCM) 10K type strain sequencing project: providing services to taxonomists for standard genome sequencing and annotation.</title>
        <authorList>
            <consortium name="The Broad Institute Genomics Platform"/>
            <consortium name="The Broad Institute Genome Sequencing Center for Infectious Disease"/>
            <person name="Wu L."/>
            <person name="Ma J."/>
        </authorList>
    </citation>
    <scope>NUCLEOTIDE SEQUENCE [LARGE SCALE GENOMIC DNA]</scope>
    <source>
        <strain evidence="16 17">JCM 13378</strain>
    </source>
</reference>
<keyword evidence="7" id="KW-0406">Ion transport</keyword>
<evidence type="ECO:0000259" key="14">
    <source>
        <dbReference type="Pfam" id="PF00593"/>
    </source>
</evidence>
<keyword evidence="9 11" id="KW-0472">Membrane</keyword>
<dbReference type="Gene3D" id="2.40.170.20">
    <property type="entry name" value="TonB-dependent receptor, beta-barrel domain"/>
    <property type="match status" value="1"/>
</dbReference>
<evidence type="ECO:0000256" key="9">
    <source>
        <dbReference type="ARBA" id="ARBA00023136"/>
    </source>
</evidence>
<evidence type="ECO:0000256" key="11">
    <source>
        <dbReference type="PROSITE-ProRule" id="PRU01360"/>
    </source>
</evidence>